<comment type="caution">
    <text evidence="1">The sequence shown here is derived from an EMBL/GenBank/DDBJ whole genome shotgun (WGS) entry which is preliminary data.</text>
</comment>
<evidence type="ECO:0000313" key="2">
    <source>
        <dbReference type="Proteomes" id="UP000623129"/>
    </source>
</evidence>
<accession>A0A833RJN2</accession>
<gene>
    <name evidence="1" type="ORF">FCM35_KLT09621</name>
</gene>
<dbReference type="OrthoDB" id="60033at2759"/>
<dbReference type="AlphaFoldDB" id="A0A833RJN2"/>
<dbReference type="Proteomes" id="UP000623129">
    <property type="component" value="Unassembled WGS sequence"/>
</dbReference>
<evidence type="ECO:0000313" key="1">
    <source>
        <dbReference type="EMBL" id="KAF3340777.1"/>
    </source>
</evidence>
<keyword evidence="2" id="KW-1185">Reference proteome</keyword>
<keyword evidence="1" id="KW-0675">Receptor</keyword>
<reference evidence="1" key="1">
    <citation type="submission" date="2020-01" db="EMBL/GenBank/DDBJ databases">
        <title>Genome sequence of Kobresia littledalei, the first chromosome-level genome in the family Cyperaceae.</title>
        <authorList>
            <person name="Qu G."/>
        </authorList>
    </citation>
    <scope>NUCLEOTIDE SEQUENCE</scope>
    <source>
        <strain evidence="1">C.B.Clarke</strain>
        <tissue evidence="1">Leaf</tissue>
    </source>
</reference>
<name>A0A833RJN2_9POAL</name>
<dbReference type="EMBL" id="SWLB01000002">
    <property type="protein sequence ID" value="KAF3340777.1"/>
    <property type="molecule type" value="Genomic_DNA"/>
</dbReference>
<protein>
    <submittedName>
        <fullName evidence="1">Ethylene receptor-like protein</fullName>
    </submittedName>
</protein>
<sequence>MEGHIWLESEGLGKGCTASFIVKLGSCDNNPCLYQQQQILPVVWSNQSATDGSAMWAPPPPPSKDEKLIVPAKNRYQRSI</sequence>
<proteinExistence type="predicted"/>
<organism evidence="1 2">
    <name type="scientific">Carex littledalei</name>
    <dbReference type="NCBI Taxonomy" id="544730"/>
    <lineage>
        <taxon>Eukaryota</taxon>
        <taxon>Viridiplantae</taxon>
        <taxon>Streptophyta</taxon>
        <taxon>Embryophyta</taxon>
        <taxon>Tracheophyta</taxon>
        <taxon>Spermatophyta</taxon>
        <taxon>Magnoliopsida</taxon>
        <taxon>Liliopsida</taxon>
        <taxon>Poales</taxon>
        <taxon>Cyperaceae</taxon>
        <taxon>Cyperoideae</taxon>
        <taxon>Cariceae</taxon>
        <taxon>Carex</taxon>
        <taxon>Carex subgen. Euthyceras</taxon>
    </lineage>
</organism>